<keyword evidence="9" id="KW-1185">Reference proteome</keyword>
<dbReference type="InterPro" id="IPR048278">
    <property type="entry name" value="PFN"/>
</dbReference>
<dbReference type="CDD" id="cd00148">
    <property type="entry name" value="PROF"/>
    <property type="match status" value="1"/>
</dbReference>
<dbReference type="Pfam" id="PF00235">
    <property type="entry name" value="Profilin"/>
    <property type="match status" value="1"/>
</dbReference>
<dbReference type="PANTHER" id="PTHR11604:SF0">
    <property type="entry name" value="PROFILIN"/>
    <property type="match status" value="1"/>
</dbReference>
<evidence type="ECO:0000313" key="9">
    <source>
        <dbReference type="Proteomes" id="UP000675881"/>
    </source>
</evidence>
<evidence type="ECO:0000313" key="8">
    <source>
        <dbReference type="EMBL" id="CAF2848101.1"/>
    </source>
</evidence>
<dbReference type="SUPFAM" id="SSF55770">
    <property type="entry name" value="Profilin (actin-binding protein)"/>
    <property type="match status" value="1"/>
</dbReference>
<evidence type="ECO:0000256" key="1">
    <source>
        <dbReference type="ARBA" id="ARBA00004245"/>
    </source>
</evidence>
<proteinExistence type="inferred from homology"/>
<protein>
    <recommendedName>
        <fullName evidence="7">Profilin</fullName>
    </recommendedName>
</protein>
<keyword evidence="6" id="KW-0206">Cytoskeleton</keyword>
<dbReference type="SMART" id="SM00392">
    <property type="entry name" value="PROF"/>
    <property type="match status" value="1"/>
</dbReference>
<dbReference type="GO" id="GO:0005938">
    <property type="term" value="C:cell cortex"/>
    <property type="evidence" value="ECO:0007669"/>
    <property type="project" value="TreeGrafter"/>
</dbReference>
<dbReference type="GO" id="GO:0003785">
    <property type="term" value="F:actin monomer binding"/>
    <property type="evidence" value="ECO:0007669"/>
    <property type="project" value="TreeGrafter"/>
</dbReference>
<dbReference type="PRINTS" id="PR00392">
    <property type="entry name" value="PROFILIN"/>
</dbReference>
<gene>
    <name evidence="8" type="ORF">LSAA_5374</name>
</gene>
<dbReference type="Gene3D" id="3.30.450.30">
    <property type="entry name" value="Dynein light chain 2a, cytoplasmic"/>
    <property type="match status" value="1"/>
</dbReference>
<dbReference type="InterPro" id="IPR005455">
    <property type="entry name" value="PFN_euk"/>
</dbReference>
<dbReference type="PANTHER" id="PTHR11604">
    <property type="entry name" value="PROFILIN"/>
    <property type="match status" value="1"/>
</dbReference>
<keyword evidence="4" id="KW-0963">Cytoplasm</keyword>
<evidence type="ECO:0000256" key="6">
    <source>
        <dbReference type="ARBA" id="ARBA00023212"/>
    </source>
</evidence>
<organism evidence="8 9">
    <name type="scientific">Lepeophtheirus salmonis</name>
    <name type="common">Salmon louse</name>
    <name type="synonym">Caligus salmonis</name>
    <dbReference type="NCBI Taxonomy" id="72036"/>
    <lineage>
        <taxon>Eukaryota</taxon>
        <taxon>Metazoa</taxon>
        <taxon>Ecdysozoa</taxon>
        <taxon>Arthropoda</taxon>
        <taxon>Crustacea</taxon>
        <taxon>Multicrustacea</taxon>
        <taxon>Hexanauplia</taxon>
        <taxon>Copepoda</taxon>
        <taxon>Siphonostomatoida</taxon>
        <taxon>Caligidae</taxon>
        <taxon>Lepeophtheirus</taxon>
    </lineage>
</organism>
<accession>A0A7R8CNT1</accession>
<evidence type="ECO:0000256" key="2">
    <source>
        <dbReference type="ARBA" id="ARBA00010058"/>
    </source>
</evidence>
<dbReference type="InterPro" id="IPR036140">
    <property type="entry name" value="PFN_sf"/>
</dbReference>
<evidence type="ECO:0000256" key="4">
    <source>
        <dbReference type="ARBA" id="ARBA00022490"/>
    </source>
</evidence>
<name>A0A7R8CNT1_LEPSM</name>
<comment type="subunit">
    <text evidence="3">Occurs in many kinds of cells as a complex with monomeric actin in a 1:1 ratio.</text>
</comment>
<dbReference type="Proteomes" id="UP000675881">
    <property type="component" value="Chromosome 14"/>
</dbReference>
<dbReference type="OrthoDB" id="421374at2759"/>
<dbReference type="GO" id="GO:0005856">
    <property type="term" value="C:cytoskeleton"/>
    <property type="evidence" value="ECO:0007669"/>
    <property type="project" value="UniProtKB-SubCell"/>
</dbReference>
<dbReference type="EMBL" id="HG994593">
    <property type="protein sequence ID" value="CAF2848101.1"/>
    <property type="molecule type" value="Genomic_DNA"/>
</dbReference>
<dbReference type="AlphaFoldDB" id="A0A7R8CNT1"/>
<sequence length="296" mass="32719">MSWKEYLNTMTNEGLTHAVICGLDGPSWVEATEGSNVTTEELTNVINSMGNVNGLATNGITLGGIRYMYLSGMENVIRGKYKKDGIHIAKSETLLIIGMYGEAVQPQKAATILASNEIGDVPDYPVFKKPAAKAQGIWNAQNVETVTVAGIMKALNGILVTLDVTRCQQPQPYRSLQRSTIPSGLSMLRPQLRSPLTSCSKKLVDYLLEQHNSLSKGFENRFGPLLRELNLFVTTAIHPYHKMPTVKYLCKENLELADNVKNKLLKELKNKCQKMQVLQRAGKIAASGEEDDTDYI</sequence>
<comment type="similarity">
    <text evidence="2 7">Belongs to the profilin family.</text>
</comment>
<evidence type="ECO:0000256" key="5">
    <source>
        <dbReference type="ARBA" id="ARBA00023203"/>
    </source>
</evidence>
<evidence type="ECO:0000256" key="3">
    <source>
        <dbReference type="ARBA" id="ARBA00011583"/>
    </source>
</evidence>
<comment type="subcellular location">
    <subcellularLocation>
        <location evidence="1">Cytoplasm</location>
        <location evidence="1">Cytoskeleton</location>
    </subcellularLocation>
</comment>
<evidence type="ECO:0000256" key="7">
    <source>
        <dbReference type="RuleBase" id="RU003909"/>
    </source>
</evidence>
<reference evidence="8" key="1">
    <citation type="submission" date="2021-02" db="EMBL/GenBank/DDBJ databases">
        <authorList>
            <person name="Bekaert M."/>
        </authorList>
    </citation>
    <scope>NUCLEOTIDE SEQUENCE</scope>
    <source>
        <strain evidence="8">IoA-00</strain>
    </source>
</reference>
<keyword evidence="5 7" id="KW-0009">Actin-binding</keyword>